<dbReference type="OrthoDB" id="2970144at2"/>
<accession>A0A1H0EI93</accession>
<dbReference type="AlphaFoldDB" id="A0A1H0EI93"/>
<evidence type="ECO:0000313" key="1">
    <source>
        <dbReference type="EMBL" id="SDN82019.1"/>
    </source>
</evidence>
<dbReference type="EMBL" id="FNIZ01000001">
    <property type="protein sequence ID" value="SDN82019.1"/>
    <property type="molecule type" value="Genomic_DNA"/>
</dbReference>
<reference evidence="2" key="1">
    <citation type="submission" date="2016-10" db="EMBL/GenBank/DDBJ databases">
        <authorList>
            <person name="Varghese N."/>
            <person name="Submissions S."/>
        </authorList>
    </citation>
    <scope>NUCLEOTIDE SEQUENCE [LARGE SCALE GENOMIC DNA]</scope>
    <source>
        <strain evidence="2">CGMCC 1.3703</strain>
    </source>
</reference>
<sequence length="122" mass="13195">MSHRITSGNRLLFVTEPGGQVIEEGQTVDLTEEYPAGIDVSPFYTIRVAGGNRVVSEGAVTFKLLMKVNQVSFLTLDQITVYPGERFNRTYNVPGLGLGIKAEAENGSGVDAVDLVVIGFKF</sequence>
<evidence type="ECO:0000313" key="2">
    <source>
        <dbReference type="Proteomes" id="UP000198860"/>
    </source>
</evidence>
<name>A0A1H0EI93_HALAD</name>
<gene>
    <name evidence="1" type="ORF">SAMN05421677_101201</name>
</gene>
<keyword evidence="2" id="KW-1185">Reference proteome</keyword>
<dbReference type="Proteomes" id="UP000198860">
    <property type="component" value="Unassembled WGS sequence"/>
</dbReference>
<organism evidence="1 2">
    <name type="scientific">Halobacillus aidingensis</name>
    <dbReference type="NCBI Taxonomy" id="240303"/>
    <lineage>
        <taxon>Bacteria</taxon>
        <taxon>Bacillati</taxon>
        <taxon>Bacillota</taxon>
        <taxon>Bacilli</taxon>
        <taxon>Bacillales</taxon>
        <taxon>Bacillaceae</taxon>
        <taxon>Halobacillus</taxon>
    </lineage>
</organism>
<dbReference type="RefSeq" id="WP_089650642.1">
    <property type="nucleotide sequence ID" value="NZ_FNIZ01000001.1"/>
</dbReference>
<protein>
    <submittedName>
        <fullName evidence="1">Uncharacterized protein</fullName>
    </submittedName>
</protein>
<proteinExistence type="predicted"/>